<dbReference type="AlphaFoldDB" id="A0A518DZR5"/>
<dbReference type="SUPFAM" id="SSF111069">
    <property type="entry name" value="Hypothetical protein yfbM"/>
    <property type="match status" value="1"/>
</dbReference>
<dbReference type="EMBL" id="CP036433">
    <property type="protein sequence ID" value="QDU97332.1"/>
    <property type="molecule type" value="Genomic_DNA"/>
</dbReference>
<gene>
    <name evidence="1" type="ORF">Pla8534_51780</name>
</gene>
<keyword evidence="2" id="KW-1185">Reference proteome</keyword>
<evidence type="ECO:0000313" key="1">
    <source>
        <dbReference type="EMBL" id="QDU97332.1"/>
    </source>
</evidence>
<dbReference type="InterPro" id="IPR035944">
    <property type="entry name" value="YfbM-like_sf"/>
</dbReference>
<dbReference type="KEGG" id="lcre:Pla8534_51780"/>
<name>A0A518DZR5_9BACT</name>
<sequence>MGVTNGFLKLPRDEFDKLCEDQAALAARAQEWDESRGYLDMDKAGYELLFMFDPSLVEAFAAEGPAPYPHITTVLGGGEVVLPDLDLGYGPAHRIPEETLRNSIPEFKAIQFEEAFALAKNESIAELLPRDADEEEFRGYHWAYLQSLGDFVQQAVDDHSVVLRY</sequence>
<dbReference type="Pfam" id="PF08974">
    <property type="entry name" value="DUF1877"/>
    <property type="match status" value="1"/>
</dbReference>
<dbReference type="Proteomes" id="UP000317648">
    <property type="component" value="Chromosome"/>
</dbReference>
<dbReference type="OrthoDB" id="280056at2"/>
<organism evidence="1 2">
    <name type="scientific">Lignipirellula cremea</name>
    <dbReference type="NCBI Taxonomy" id="2528010"/>
    <lineage>
        <taxon>Bacteria</taxon>
        <taxon>Pseudomonadati</taxon>
        <taxon>Planctomycetota</taxon>
        <taxon>Planctomycetia</taxon>
        <taxon>Pirellulales</taxon>
        <taxon>Pirellulaceae</taxon>
        <taxon>Lignipirellula</taxon>
    </lineage>
</organism>
<accession>A0A518DZR5</accession>
<reference evidence="1 2" key="1">
    <citation type="submission" date="2019-02" db="EMBL/GenBank/DDBJ databases">
        <title>Deep-cultivation of Planctomycetes and their phenomic and genomic characterization uncovers novel biology.</title>
        <authorList>
            <person name="Wiegand S."/>
            <person name="Jogler M."/>
            <person name="Boedeker C."/>
            <person name="Pinto D."/>
            <person name="Vollmers J."/>
            <person name="Rivas-Marin E."/>
            <person name="Kohn T."/>
            <person name="Peeters S.H."/>
            <person name="Heuer A."/>
            <person name="Rast P."/>
            <person name="Oberbeckmann S."/>
            <person name="Bunk B."/>
            <person name="Jeske O."/>
            <person name="Meyerdierks A."/>
            <person name="Storesund J.E."/>
            <person name="Kallscheuer N."/>
            <person name="Luecker S."/>
            <person name="Lage O.M."/>
            <person name="Pohl T."/>
            <person name="Merkel B.J."/>
            <person name="Hornburger P."/>
            <person name="Mueller R.-W."/>
            <person name="Bruemmer F."/>
            <person name="Labrenz M."/>
            <person name="Spormann A.M."/>
            <person name="Op den Camp H."/>
            <person name="Overmann J."/>
            <person name="Amann R."/>
            <person name="Jetten M.S.M."/>
            <person name="Mascher T."/>
            <person name="Medema M.H."/>
            <person name="Devos D.P."/>
            <person name="Kaster A.-K."/>
            <person name="Ovreas L."/>
            <person name="Rohde M."/>
            <person name="Galperin M.Y."/>
            <person name="Jogler C."/>
        </authorList>
    </citation>
    <scope>NUCLEOTIDE SEQUENCE [LARGE SCALE GENOMIC DNA]</scope>
    <source>
        <strain evidence="1 2">Pla85_3_4</strain>
    </source>
</reference>
<dbReference type="RefSeq" id="WP_145056117.1">
    <property type="nucleotide sequence ID" value="NZ_CP036433.1"/>
</dbReference>
<evidence type="ECO:0000313" key="2">
    <source>
        <dbReference type="Proteomes" id="UP000317648"/>
    </source>
</evidence>
<proteinExistence type="predicted"/>
<dbReference type="InterPro" id="IPR015068">
    <property type="entry name" value="DUF1877"/>
</dbReference>
<protein>
    <recommendedName>
        <fullName evidence="3">DUF1877 domain-containing protein</fullName>
    </recommendedName>
</protein>
<dbReference type="Gene3D" id="3.40.1760.10">
    <property type="entry name" value="YfbM-like super family"/>
    <property type="match status" value="1"/>
</dbReference>
<evidence type="ECO:0008006" key="3">
    <source>
        <dbReference type="Google" id="ProtNLM"/>
    </source>
</evidence>